<dbReference type="EMBL" id="JAMWBK010000004">
    <property type="protein sequence ID" value="KAJ8905976.1"/>
    <property type="molecule type" value="Genomic_DNA"/>
</dbReference>
<keyword evidence="2" id="KW-0812">Transmembrane</keyword>
<accession>A0AAV8UTU4</accession>
<dbReference type="Proteomes" id="UP001157974">
    <property type="component" value="Unassembled WGS sequence"/>
</dbReference>
<dbReference type="SUPFAM" id="SSF53474">
    <property type="entry name" value="alpha/beta-Hydrolases"/>
    <property type="match status" value="1"/>
</dbReference>
<dbReference type="Gene3D" id="3.40.50.1820">
    <property type="entry name" value="alpha/beta hydrolase"/>
    <property type="match status" value="1"/>
</dbReference>
<evidence type="ECO:0000256" key="2">
    <source>
        <dbReference type="SAM" id="Phobius"/>
    </source>
</evidence>
<dbReference type="PANTHER" id="PTHR48081">
    <property type="entry name" value="AB HYDROLASE SUPERFAMILY PROTEIN C4A8.06C"/>
    <property type="match status" value="1"/>
</dbReference>
<organism evidence="4 5">
    <name type="scientific">Rhodosorus marinus</name>
    <dbReference type="NCBI Taxonomy" id="101924"/>
    <lineage>
        <taxon>Eukaryota</taxon>
        <taxon>Rhodophyta</taxon>
        <taxon>Stylonematophyceae</taxon>
        <taxon>Stylonematales</taxon>
        <taxon>Stylonemataceae</taxon>
        <taxon>Rhodosorus</taxon>
    </lineage>
</organism>
<feature type="domain" description="Alpha/beta hydrolase fold-3" evidence="3">
    <location>
        <begin position="136"/>
        <end position="325"/>
    </location>
</feature>
<name>A0AAV8UTU4_9RHOD</name>
<feature type="transmembrane region" description="Helical" evidence="2">
    <location>
        <begin position="21"/>
        <end position="37"/>
    </location>
</feature>
<dbReference type="InterPro" id="IPR050300">
    <property type="entry name" value="GDXG_lipolytic_enzyme"/>
</dbReference>
<dbReference type="InterPro" id="IPR029058">
    <property type="entry name" value="AB_hydrolase_fold"/>
</dbReference>
<keyword evidence="2" id="KW-0472">Membrane</keyword>
<sequence>MFRGVRDQLKNPRARRRLCKGLSVLAVTSAPWVWYYTSDSKQILLLQWNTMLKSSYMFEGTGLSQRAAAARESFSGQVSSVTPDRAVLELREIMNVEGLSSPDWAHEELASLGGVGVWRVTNAVASPQDKDDEVAIMYAHGGRFVAGSAMRYMYLLSTWTYPLNASIGVIDYPLAPEVSPEHIVEAFTQACRSILDEQGGERLILAGDGTGAAIIFSALMKLKDEGRDLPAAVVLTSPSADLLAEGSFEQDRLTSNQTWRAVRSLTGSEESLRRVSPLRQEGLEKFSGMPETLILYGTRDLSVDQAKQLKDRLLNADVRVETIERKYLWPNWLFCYYTFPEGWADMQIVRDFIDGATSRTPQDVSLPQHPFLKWIRGVWTRNDPQAETS</sequence>
<protein>
    <recommendedName>
        <fullName evidence="3">Alpha/beta hydrolase fold-3 domain-containing protein</fullName>
    </recommendedName>
</protein>
<keyword evidence="1" id="KW-0378">Hydrolase</keyword>
<dbReference type="AlphaFoldDB" id="A0AAV8UTU4"/>
<keyword evidence="2" id="KW-1133">Transmembrane helix</keyword>
<evidence type="ECO:0000259" key="3">
    <source>
        <dbReference type="Pfam" id="PF07859"/>
    </source>
</evidence>
<evidence type="ECO:0000313" key="4">
    <source>
        <dbReference type="EMBL" id="KAJ8905976.1"/>
    </source>
</evidence>
<dbReference type="PANTHER" id="PTHR48081:SF2">
    <property type="entry name" value="ALPHA_BETA-HYDROLASE"/>
    <property type="match status" value="1"/>
</dbReference>
<proteinExistence type="predicted"/>
<keyword evidence="5" id="KW-1185">Reference proteome</keyword>
<dbReference type="GO" id="GO:0016787">
    <property type="term" value="F:hydrolase activity"/>
    <property type="evidence" value="ECO:0007669"/>
    <property type="project" value="UniProtKB-KW"/>
</dbReference>
<evidence type="ECO:0000313" key="5">
    <source>
        <dbReference type="Proteomes" id="UP001157974"/>
    </source>
</evidence>
<dbReference type="Pfam" id="PF07859">
    <property type="entry name" value="Abhydrolase_3"/>
    <property type="match status" value="1"/>
</dbReference>
<reference evidence="4 5" key="1">
    <citation type="journal article" date="2023" name="Nat. Commun.">
        <title>Origin of minicircular mitochondrial genomes in red algae.</title>
        <authorList>
            <person name="Lee Y."/>
            <person name="Cho C.H."/>
            <person name="Lee Y.M."/>
            <person name="Park S.I."/>
            <person name="Yang J.H."/>
            <person name="West J.A."/>
            <person name="Bhattacharya D."/>
            <person name="Yoon H.S."/>
        </authorList>
    </citation>
    <scope>NUCLEOTIDE SEQUENCE [LARGE SCALE GENOMIC DNA]</scope>
    <source>
        <strain evidence="4 5">CCMP1338</strain>
        <tissue evidence="4">Whole cell</tissue>
    </source>
</reference>
<evidence type="ECO:0000256" key="1">
    <source>
        <dbReference type="ARBA" id="ARBA00022801"/>
    </source>
</evidence>
<dbReference type="InterPro" id="IPR013094">
    <property type="entry name" value="AB_hydrolase_3"/>
</dbReference>
<gene>
    <name evidence="4" type="ORF">NDN08_002477</name>
</gene>
<comment type="caution">
    <text evidence="4">The sequence shown here is derived from an EMBL/GenBank/DDBJ whole genome shotgun (WGS) entry which is preliminary data.</text>
</comment>